<protein>
    <submittedName>
        <fullName evidence="3">Tripartite tricarboxylate transporter substrate binding protein</fullName>
    </submittedName>
</protein>
<dbReference type="PANTHER" id="PTHR42928">
    <property type="entry name" value="TRICARBOXYLATE-BINDING PROTEIN"/>
    <property type="match status" value="1"/>
</dbReference>
<name>A0A7Y4H250_9BRAD</name>
<dbReference type="Pfam" id="PF03401">
    <property type="entry name" value="TctC"/>
    <property type="match status" value="1"/>
</dbReference>
<proteinExistence type="inferred from homology"/>
<keyword evidence="2" id="KW-0732">Signal</keyword>
<accession>A0A7Y4H250</accession>
<evidence type="ECO:0000313" key="4">
    <source>
        <dbReference type="Proteomes" id="UP000528734"/>
    </source>
</evidence>
<dbReference type="PANTHER" id="PTHR42928:SF5">
    <property type="entry name" value="BLR1237 PROTEIN"/>
    <property type="match status" value="1"/>
</dbReference>
<dbReference type="Proteomes" id="UP000528734">
    <property type="component" value="Unassembled WGS sequence"/>
</dbReference>
<dbReference type="Gene3D" id="3.40.190.10">
    <property type="entry name" value="Periplasmic binding protein-like II"/>
    <property type="match status" value="1"/>
</dbReference>
<dbReference type="EMBL" id="JAAVLW010000002">
    <property type="protein sequence ID" value="NOJ45904.1"/>
    <property type="molecule type" value="Genomic_DNA"/>
</dbReference>
<dbReference type="Gene3D" id="3.40.190.150">
    <property type="entry name" value="Bordetella uptake gene, domain 1"/>
    <property type="match status" value="1"/>
</dbReference>
<gene>
    <name evidence="3" type="ORF">HCN50_06490</name>
</gene>
<sequence>MGLLATLFTVLASSQGMAQESRRSVTIVVPFSPGTGPDIIARIIAEKLQPKLGQAVIVDNKTGASGGIGSQMVTRATPDGHTLVMTADPPFTANISLTKPVIYDPVKGFTPIIEAAVGTLALVVHPSVPANSIKELVAYARSRPGEINYASPGVGTPHHLAMEFFKLTAKIDLMHVPFRDSAGAISNLVGGHISAMFLPVHVALPLASDKIRILAVATKARAPQLPDQPTLDELGFSGFDADIRYGVLGPPDMPPAVVARYNSEIGEILRSPDVAERLAKQGLRPVAETPEKYAGNIVQDLAKWSRVVTDAKLSTD</sequence>
<dbReference type="InterPro" id="IPR042100">
    <property type="entry name" value="Bug_dom1"/>
</dbReference>
<dbReference type="PIRSF" id="PIRSF017082">
    <property type="entry name" value="YflP"/>
    <property type="match status" value="1"/>
</dbReference>
<evidence type="ECO:0000313" key="3">
    <source>
        <dbReference type="EMBL" id="NOJ45904.1"/>
    </source>
</evidence>
<comment type="similarity">
    <text evidence="1">Belongs to the UPF0065 (bug) family.</text>
</comment>
<keyword evidence="4" id="KW-1185">Reference proteome</keyword>
<reference evidence="3 4" key="1">
    <citation type="submission" date="2020-03" db="EMBL/GenBank/DDBJ databases">
        <title>Bradyrhizobium diversity isolated from nodules of Muelleranthus trifoliolatus.</title>
        <authorList>
            <person name="Klepa M."/>
            <person name="Helene L."/>
            <person name="Hungria M."/>
        </authorList>
    </citation>
    <scope>NUCLEOTIDE SEQUENCE [LARGE SCALE GENOMIC DNA]</scope>
    <source>
        <strain evidence="3 4">WSM 1744</strain>
    </source>
</reference>
<feature type="signal peptide" evidence="2">
    <location>
        <begin position="1"/>
        <end position="18"/>
    </location>
</feature>
<organism evidence="3 4">
    <name type="scientific">Bradyrhizobium archetypum</name>
    <dbReference type="NCBI Taxonomy" id="2721160"/>
    <lineage>
        <taxon>Bacteria</taxon>
        <taxon>Pseudomonadati</taxon>
        <taxon>Pseudomonadota</taxon>
        <taxon>Alphaproteobacteria</taxon>
        <taxon>Hyphomicrobiales</taxon>
        <taxon>Nitrobacteraceae</taxon>
        <taxon>Bradyrhizobium</taxon>
    </lineage>
</organism>
<dbReference type="SUPFAM" id="SSF53850">
    <property type="entry name" value="Periplasmic binding protein-like II"/>
    <property type="match status" value="1"/>
</dbReference>
<evidence type="ECO:0000256" key="2">
    <source>
        <dbReference type="SAM" id="SignalP"/>
    </source>
</evidence>
<dbReference type="AlphaFoldDB" id="A0A7Y4H250"/>
<feature type="chain" id="PRO_5030731405" evidence="2">
    <location>
        <begin position="19"/>
        <end position="316"/>
    </location>
</feature>
<dbReference type="InterPro" id="IPR005064">
    <property type="entry name" value="BUG"/>
</dbReference>
<evidence type="ECO:0000256" key="1">
    <source>
        <dbReference type="ARBA" id="ARBA00006987"/>
    </source>
</evidence>
<comment type="caution">
    <text evidence="3">The sequence shown here is derived from an EMBL/GenBank/DDBJ whole genome shotgun (WGS) entry which is preliminary data.</text>
</comment>
<dbReference type="RefSeq" id="WP_171708795.1">
    <property type="nucleotide sequence ID" value="NZ_JAAVLW010000002.1"/>
</dbReference>
<dbReference type="CDD" id="cd13578">
    <property type="entry name" value="PBP2_Bug27"/>
    <property type="match status" value="1"/>
</dbReference>